<dbReference type="Pfam" id="PF02518">
    <property type="entry name" value="HATPase_c"/>
    <property type="match status" value="1"/>
</dbReference>
<dbReference type="RefSeq" id="WP_066953770.1">
    <property type="nucleotide sequence ID" value="NZ_BCNX01000003.1"/>
</dbReference>
<dbReference type="PANTHER" id="PTHR42878">
    <property type="entry name" value="TWO-COMPONENT HISTIDINE KINASE"/>
    <property type="match status" value="1"/>
</dbReference>
<keyword evidence="4" id="KW-0808">Transferase</keyword>
<dbReference type="EMBL" id="FNFT01000003">
    <property type="protein sequence ID" value="SDK07614.1"/>
    <property type="molecule type" value="Genomic_DNA"/>
</dbReference>
<organism evidence="17 18">
    <name type="scientific">Methanoculleus thermophilus</name>
    <dbReference type="NCBI Taxonomy" id="2200"/>
    <lineage>
        <taxon>Archaea</taxon>
        <taxon>Methanobacteriati</taxon>
        <taxon>Methanobacteriota</taxon>
        <taxon>Stenosarchaea group</taxon>
        <taxon>Methanomicrobia</taxon>
        <taxon>Methanomicrobiales</taxon>
        <taxon>Methanomicrobiaceae</taxon>
        <taxon>Methanoculleus</taxon>
    </lineage>
</organism>
<dbReference type="InterPro" id="IPR050351">
    <property type="entry name" value="BphY/WalK/GraS-like"/>
</dbReference>
<feature type="domain" description="PAC" evidence="16">
    <location>
        <begin position="202"/>
        <end position="254"/>
    </location>
</feature>
<keyword evidence="10" id="KW-0902">Two-component regulatory system</keyword>
<comment type="catalytic activity">
    <reaction evidence="1">
        <text>ATP + protein L-histidine = ADP + protein N-phospho-L-histidine.</text>
        <dbReference type="EC" id="2.7.13.3"/>
    </reaction>
</comment>
<evidence type="ECO:0000256" key="4">
    <source>
        <dbReference type="ARBA" id="ARBA00022679"/>
    </source>
</evidence>
<evidence type="ECO:0000256" key="8">
    <source>
        <dbReference type="ARBA" id="ARBA00022840"/>
    </source>
</evidence>
<dbReference type="GO" id="GO:0005524">
    <property type="term" value="F:ATP binding"/>
    <property type="evidence" value="ECO:0007669"/>
    <property type="project" value="UniProtKB-KW"/>
</dbReference>
<keyword evidence="8" id="KW-0067">ATP-binding</keyword>
<dbReference type="CDD" id="cd00156">
    <property type="entry name" value="REC"/>
    <property type="match status" value="1"/>
</dbReference>
<evidence type="ECO:0000259" key="16">
    <source>
        <dbReference type="PROSITE" id="PS50113"/>
    </source>
</evidence>
<dbReference type="SUPFAM" id="SSF55781">
    <property type="entry name" value="GAF domain-like"/>
    <property type="match status" value="1"/>
</dbReference>
<dbReference type="InterPro" id="IPR035965">
    <property type="entry name" value="PAS-like_dom_sf"/>
</dbReference>
<dbReference type="Gene3D" id="3.30.565.10">
    <property type="entry name" value="Histidine kinase-like ATPase, C-terminal domain"/>
    <property type="match status" value="1"/>
</dbReference>
<dbReference type="NCBIfam" id="TIGR00229">
    <property type="entry name" value="sensory_box"/>
    <property type="match status" value="1"/>
</dbReference>
<dbReference type="InterPro" id="IPR003594">
    <property type="entry name" value="HATPase_dom"/>
</dbReference>
<dbReference type="PROSITE" id="PS50113">
    <property type="entry name" value="PAC"/>
    <property type="match status" value="1"/>
</dbReference>
<comment type="subcellular location">
    <subcellularLocation>
        <location evidence="2">Membrane</location>
        <topology evidence="2">Multi-pass membrane protein</topology>
    </subcellularLocation>
</comment>
<sequence length="632" mass="69589">MPEPLRLLIITRSPGDALLIEQLLREVGLPVEIISYPQVADGLAALMREPFDLVMLDPDNDPDVVTRVSKNAPGVPVILLIPRDDLDAAIRLLWRGADDYLIREQLTPELLLCTIRYTLMLKRTEVAFKRIECFWHEIGRSLHEGILVVDQRGTIVFASARMKEILGYTTDEMQGTPFLSFVDPVDVPRARILIERDGGGREETELRLRRSDRRVIDARLTTSPVTGGNSGYVGVAIGVADITNQKLAEERIRRRNTQLYVINQVVRTATSSADLDELLRGVLEKTLELLIFEGGGVYLIDPGRSSAELVTEIGLPEGFSFRRRIIDLGAPPYDQVLGKGAAHFVENYPRTYPQDAGSGIQAFASIPIMTGKRVIGAINLVSRTVHSFSPDEREVLVSIGREVGGAVERMWLNEQANFYLDLMTHDINNANTVASGYATLLAETLAEPDKGLARKLAAAIRQSAEIIGNVSTIRRIAEETPALGPVNLDPVIRDIISFFPDVDIHYTPQTLCVAADDLLGQIIINLVGNAVKFGGPGVSIWITAREEDGRILVSVEDTGPGIPDAEKPMVFKKFRKTGSRSGKGLGLYIVHTLVQRYGGRIWVEDRVPGHPESGAAFRFTLQACPPVTGRND</sequence>
<protein>
    <recommendedName>
        <fullName evidence="3">histidine kinase</fullName>
        <ecNumber evidence="3">2.7.13.3</ecNumber>
    </recommendedName>
</protein>
<dbReference type="Gene3D" id="3.40.50.2300">
    <property type="match status" value="1"/>
</dbReference>
<keyword evidence="12" id="KW-0597">Phosphoprotein</keyword>
<dbReference type="InterPro" id="IPR000014">
    <property type="entry name" value="PAS"/>
</dbReference>
<dbReference type="AlphaFoldDB" id="A0A1G8YYY5"/>
<keyword evidence="6" id="KW-0547">Nucleotide-binding</keyword>
<dbReference type="EC" id="2.7.13.3" evidence="3"/>
<dbReference type="PROSITE" id="PS50112">
    <property type="entry name" value="PAS"/>
    <property type="match status" value="1"/>
</dbReference>
<evidence type="ECO:0000256" key="9">
    <source>
        <dbReference type="ARBA" id="ARBA00022989"/>
    </source>
</evidence>
<dbReference type="PANTHER" id="PTHR42878:SF7">
    <property type="entry name" value="SENSOR HISTIDINE KINASE GLRK"/>
    <property type="match status" value="1"/>
</dbReference>
<evidence type="ECO:0000256" key="2">
    <source>
        <dbReference type="ARBA" id="ARBA00004141"/>
    </source>
</evidence>
<dbReference type="GO" id="GO:0016020">
    <property type="term" value="C:membrane"/>
    <property type="evidence" value="ECO:0007669"/>
    <property type="project" value="UniProtKB-SubCell"/>
</dbReference>
<dbReference type="SUPFAM" id="SSF55785">
    <property type="entry name" value="PYP-like sensor domain (PAS domain)"/>
    <property type="match status" value="1"/>
</dbReference>
<dbReference type="SMART" id="SM00065">
    <property type="entry name" value="GAF"/>
    <property type="match status" value="1"/>
</dbReference>
<dbReference type="GO" id="GO:0007234">
    <property type="term" value="P:osmosensory signaling via phosphorelay pathway"/>
    <property type="evidence" value="ECO:0007669"/>
    <property type="project" value="TreeGrafter"/>
</dbReference>
<dbReference type="STRING" id="2200.GCA_001571405_00034"/>
<evidence type="ECO:0000256" key="12">
    <source>
        <dbReference type="PROSITE-ProRule" id="PRU00169"/>
    </source>
</evidence>
<dbReference type="Pfam" id="PF13185">
    <property type="entry name" value="GAF_2"/>
    <property type="match status" value="1"/>
</dbReference>
<dbReference type="InterPro" id="IPR013767">
    <property type="entry name" value="PAS_fold"/>
</dbReference>
<dbReference type="PROSITE" id="PS50110">
    <property type="entry name" value="RESPONSE_REGULATORY"/>
    <property type="match status" value="1"/>
</dbReference>
<keyword evidence="18" id="KW-1185">Reference proteome</keyword>
<dbReference type="InterPro" id="IPR036890">
    <property type="entry name" value="HATPase_C_sf"/>
</dbReference>
<dbReference type="InterPro" id="IPR029016">
    <property type="entry name" value="GAF-like_dom_sf"/>
</dbReference>
<dbReference type="SMART" id="SM00091">
    <property type="entry name" value="PAS"/>
    <property type="match status" value="1"/>
</dbReference>
<keyword evidence="5" id="KW-0812">Transmembrane</keyword>
<feature type="domain" description="PAS" evidence="15">
    <location>
        <begin position="140"/>
        <end position="186"/>
    </location>
</feature>
<accession>A0A1G8YYY5</accession>
<evidence type="ECO:0000259" key="13">
    <source>
        <dbReference type="PROSITE" id="PS50109"/>
    </source>
</evidence>
<feature type="domain" description="Histidine kinase" evidence="13">
    <location>
        <begin position="422"/>
        <end position="625"/>
    </location>
</feature>
<dbReference type="PROSITE" id="PS50109">
    <property type="entry name" value="HIS_KIN"/>
    <property type="match status" value="1"/>
</dbReference>
<dbReference type="SUPFAM" id="SSF55874">
    <property type="entry name" value="ATPase domain of HSP90 chaperone/DNA topoisomerase II/histidine kinase"/>
    <property type="match status" value="1"/>
</dbReference>
<dbReference type="InterPro" id="IPR004358">
    <property type="entry name" value="Sig_transdc_His_kin-like_C"/>
</dbReference>
<evidence type="ECO:0000313" key="18">
    <source>
        <dbReference type="Proteomes" id="UP000326500"/>
    </source>
</evidence>
<evidence type="ECO:0000259" key="14">
    <source>
        <dbReference type="PROSITE" id="PS50110"/>
    </source>
</evidence>
<keyword evidence="11" id="KW-0472">Membrane</keyword>
<dbReference type="GO" id="GO:0006355">
    <property type="term" value="P:regulation of DNA-templated transcription"/>
    <property type="evidence" value="ECO:0007669"/>
    <property type="project" value="InterPro"/>
</dbReference>
<dbReference type="Pfam" id="PF00989">
    <property type="entry name" value="PAS"/>
    <property type="match status" value="1"/>
</dbReference>
<evidence type="ECO:0000256" key="7">
    <source>
        <dbReference type="ARBA" id="ARBA00022777"/>
    </source>
</evidence>
<evidence type="ECO:0000313" key="17">
    <source>
        <dbReference type="EMBL" id="SDK07614.1"/>
    </source>
</evidence>
<dbReference type="Proteomes" id="UP000326500">
    <property type="component" value="Unassembled WGS sequence"/>
</dbReference>
<dbReference type="InterPro" id="IPR011006">
    <property type="entry name" value="CheY-like_superfamily"/>
</dbReference>
<dbReference type="CDD" id="cd00130">
    <property type="entry name" value="PAS"/>
    <property type="match status" value="1"/>
</dbReference>
<feature type="modified residue" description="4-aspartylphosphate" evidence="12">
    <location>
        <position position="57"/>
    </location>
</feature>
<gene>
    <name evidence="17" type="ORF">SAMN04488571_103261</name>
</gene>
<name>A0A1G8YYY5_9EURY</name>
<evidence type="ECO:0000256" key="5">
    <source>
        <dbReference type="ARBA" id="ARBA00022692"/>
    </source>
</evidence>
<dbReference type="GO" id="GO:0000156">
    <property type="term" value="F:phosphorelay response regulator activity"/>
    <property type="evidence" value="ECO:0007669"/>
    <property type="project" value="TreeGrafter"/>
</dbReference>
<evidence type="ECO:0000256" key="1">
    <source>
        <dbReference type="ARBA" id="ARBA00000085"/>
    </source>
</evidence>
<dbReference type="GO" id="GO:0030295">
    <property type="term" value="F:protein kinase activator activity"/>
    <property type="evidence" value="ECO:0007669"/>
    <property type="project" value="TreeGrafter"/>
</dbReference>
<dbReference type="Gene3D" id="3.30.450.20">
    <property type="entry name" value="PAS domain"/>
    <property type="match status" value="1"/>
</dbReference>
<dbReference type="GO" id="GO:0004673">
    <property type="term" value="F:protein histidine kinase activity"/>
    <property type="evidence" value="ECO:0007669"/>
    <property type="project" value="UniProtKB-EC"/>
</dbReference>
<dbReference type="SUPFAM" id="SSF52172">
    <property type="entry name" value="CheY-like"/>
    <property type="match status" value="1"/>
</dbReference>
<reference evidence="17 18" key="1">
    <citation type="submission" date="2016-10" db="EMBL/GenBank/DDBJ databases">
        <authorList>
            <person name="Varghese N."/>
            <person name="Submissions S."/>
        </authorList>
    </citation>
    <scope>NUCLEOTIDE SEQUENCE [LARGE SCALE GENOMIC DNA]</scope>
    <source>
        <strain evidence="17 18">DSM 2373</strain>
    </source>
</reference>
<feature type="domain" description="Response regulatory" evidence="14">
    <location>
        <begin position="6"/>
        <end position="118"/>
    </location>
</feature>
<dbReference type="PRINTS" id="PR00344">
    <property type="entry name" value="BCTRLSENSOR"/>
</dbReference>
<evidence type="ECO:0000256" key="10">
    <source>
        <dbReference type="ARBA" id="ARBA00023012"/>
    </source>
</evidence>
<evidence type="ECO:0000259" key="15">
    <source>
        <dbReference type="PROSITE" id="PS50112"/>
    </source>
</evidence>
<evidence type="ECO:0000256" key="6">
    <source>
        <dbReference type="ARBA" id="ARBA00022741"/>
    </source>
</evidence>
<keyword evidence="9" id="KW-1133">Transmembrane helix</keyword>
<dbReference type="Gene3D" id="3.30.450.40">
    <property type="match status" value="1"/>
</dbReference>
<dbReference type="OrthoDB" id="342253at2157"/>
<proteinExistence type="predicted"/>
<dbReference type="InterPro" id="IPR001789">
    <property type="entry name" value="Sig_transdc_resp-reg_receiver"/>
</dbReference>
<evidence type="ECO:0000256" key="11">
    <source>
        <dbReference type="ARBA" id="ARBA00023136"/>
    </source>
</evidence>
<dbReference type="InterPro" id="IPR005467">
    <property type="entry name" value="His_kinase_dom"/>
</dbReference>
<evidence type="ECO:0000256" key="3">
    <source>
        <dbReference type="ARBA" id="ARBA00012438"/>
    </source>
</evidence>
<keyword evidence="7" id="KW-0418">Kinase</keyword>
<dbReference type="InterPro" id="IPR003018">
    <property type="entry name" value="GAF"/>
</dbReference>
<dbReference type="SMART" id="SM00387">
    <property type="entry name" value="HATPase_c"/>
    <property type="match status" value="1"/>
</dbReference>
<dbReference type="InterPro" id="IPR000700">
    <property type="entry name" value="PAS-assoc_C"/>
</dbReference>